<keyword evidence="3" id="KW-1185">Reference proteome</keyword>
<dbReference type="PROSITE" id="PS50181">
    <property type="entry name" value="FBOX"/>
    <property type="match status" value="1"/>
</dbReference>
<evidence type="ECO:0000259" key="1">
    <source>
        <dbReference type="PROSITE" id="PS50181"/>
    </source>
</evidence>
<feature type="domain" description="F-box" evidence="1">
    <location>
        <begin position="1"/>
        <end position="47"/>
    </location>
</feature>
<proteinExistence type="predicted"/>
<reference evidence="2" key="1">
    <citation type="journal article" date="2021" name="J Fungi (Basel)">
        <title>Genomic and Metabolomic Analyses of the Marine Fungus Emericellopsis cladophorae: Insights into Saltwater Adaptability Mechanisms and Its Biosynthetic Potential.</title>
        <authorList>
            <person name="Goncalves M.F.M."/>
            <person name="Hilario S."/>
            <person name="Van de Peer Y."/>
            <person name="Esteves A.C."/>
            <person name="Alves A."/>
        </authorList>
    </citation>
    <scope>NUCLEOTIDE SEQUENCE</scope>
    <source>
        <strain evidence="2">MUM 19.33</strain>
    </source>
</reference>
<accession>A0A9P9XYF2</accession>
<dbReference type="OrthoDB" id="28868at2759"/>
<dbReference type="Gene3D" id="1.20.1280.50">
    <property type="match status" value="1"/>
</dbReference>
<evidence type="ECO:0000313" key="3">
    <source>
        <dbReference type="Proteomes" id="UP001055219"/>
    </source>
</evidence>
<comment type="caution">
    <text evidence="2">The sequence shown here is derived from an EMBL/GenBank/DDBJ whole genome shotgun (WGS) entry which is preliminary data.</text>
</comment>
<dbReference type="SUPFAM" id="SSF81383">
    <property type="entry name" value="F-box domain"/>
    <property type="match status" value="1"/>
</dbReference>
<dbReference type="PANTHER" id="PTHR31350:SF27">
    <property type="entry name" value="HEMIMETHYLATED DNA-BINDING DOMAIN-CONTAINING PROTEIN"/>
    <property type="match status" value="1"/>
</dbReference>
<dbReference type="GeneID" id="75834156"/>
<gene>
    <name evidence="2" type="ORF">J7T54_007682</name>
</gene>
<protein>
    <submittedName>
        <fullName evidence="2">F-box only protein-like protein</fullName>
    </submittedName>
</protein>
<reference evidence="2" key="2">
    <citation type="submission" date="2022-07" db="EMBL/GenBank/DDBJ databases">
        <authorList>
            <person name="Goncalves M.F.M."/>
            <person name="Hilario S."/>
            <person name="Van De Peer Y."/>
            <person name="Esteves A.C."/>
            <person name="Alves A."/>
        </authorList>
    </citation>
    <scope>NUCLEOTIDE SEQUENCE</scope>
    <source>
        <strain evidence="2">MUM 19.33</strain>
    </source>
</reference>
<sequence>MTLNQLPDEVLQQVLHYGSPEDTLFNLRPLSRRFRLLTHEPLLWKHFCATSFSHWSEHHAFHGKLPQPASSVDWEALFVLRKKQNIQVAGWFEHILETSQGRYERYGLIGALGYDAKDVLLEQCACADELDDHLARRYYAESLIRAIHRDIAIEQWRMLANPREPDPPLEKVFGAFDMFVLGAEYGDLDDISDMLDQHAHSFRKAHPGLDGMTARSKALALVRWVRSENLVGMDDQLHNYRNLRNCLLGQALRHEEHESLPLISSVIYCCLARRIGLDAQSCNFPGHIFTVVSAAQGCSLNSPRHGAVVSDEEWQEHMYLDPFGADDEVSVDYLKSRLAAMGETQGTDAYLAPMHVKTLLNRLGHNISATFRIATAHQNPQTPLISTLIRSNHLSNVSTCLYATMWSALIVTPSISWGELDFFLGQFASSWPEDVWLVRKYLRQGQHGRATTDGSWEILNEIDARDQAQPKTRSLRNHIERQARGIYPRYHVGEVFTHRRYGYICVITGWSDQLSRRQAAAERLGDRGHVGDINHIRFNDDHTYYTYM</sequence>
<dbReference type="InterPro" id="IPR036623">
    <property type="entry name" value="Hemimethylated_DNA-bd_sf"/>
</dbReference>
<dbReference type="InterPro" id="IPR032698">
    <property type="entry name" value="SirB1_N"/>
</dbReference>
<dbReference type="AlphaFoldDB" id="A0A9P9XYF2"/>
<dbReference type="SUPFAM" id="SSF141255">
    <property type="entry name" value="YccV-like"/>
    <property type="match status" value="1"/>
</dbReference>
<dbReference type="Pfam" id="PF08755">
    <property type="entry name" value="YccV-like"/>
    <property type="match status" value="1"/>
</dbReference>
<dbReference type="RefSeq" id="XP_051360495.1">
    <property type="nucleotide sequence ID" value="XM_051508351.1"/>
</dbReference>
<dbReference type="Gene3D" id="2.30.30.390">
    <property type="entry name" value="Hemimethylated DNA-binding domain"/>
    <property type="match status" value="1"/>
</dbReference>
<dbReference type="InterPro" id="IPR001810">
    <property type="entry name" value="F-box_dom"/>
</dbReference>
<dbReference type="InterPro" id="IPR011722">
    <property type="entry name" value="Hemimethylated_DNA-bd_dom"/>
</dbReference>
<dbReference type="EMBL" id="JAGIXG020000043">
    <property type="protein sequence ID" value="KAI6779639.1"/>
    <property type="molecule type" value="Genomic_DNA"/>
</dbReference>
<dbReference type="InterPro" id="IPR036047">
    <property type="entry name" value="F-box-like_dom_sf"/>
</dbReference>
<evidence type="ECO:0000313" key="2">
    <source>
        <dbReference type="EMBL" id="KAI6779639.1"/>
    </source>
</evidence>
<dbReference type="GO" id="GO:0003677">
    <property type="term" value="F:DNA binding"/>
    <property type="evidence" value="ECO:0007669"/>
    <property type="project" value="InterPro"/>
</dbReference>
<dbReference type="Pfam" id="PF13369">
    <property type="entry name" value="Transglut_core2"/>
    <property type="match status" value="1"/>
</dbReference>
<dbReference type="Proteomes" id="UP001055219">
    <property type="component" value="Unassembled WGS sequence"/>
</dbReference>
<organism evidence="2 3">
    <name type="scientific">Emericellopsis cladophorae</name>
    <dbReference type="NCBI Taxonomy" id="2686198"/>
    <lineage>
        <taxon>Eukaryota</taxon>
        <taxon>Fungi</taxon>
        <taxon>Dikarya</taxon>
        <taxon>Ascomycota</taxon>
        <taxon>Pezizomycotina</taxon>
        <taxon>Sordariomycetes</taxon>
        <taxon>Hypocreomycetidae</taxon>
        <taxon>Hypocreales</taxon>
        <taxon>Bionectriaceae</taxon>
        <taxon>Emericellopsis</taxon>
    </lineage>
</organism>
<dbReference type="Pfam" id="PF12937">
    <property type="entry name" value="F-box-like"/>
    <property type="match status" value="1"/>
</dbReference>
<name>A0A9P9XYF2_9HYPO</name>
<dbReference type="PANTHER" id="PTHR31350">
    <property type="entry name" value="SI:DKEY-261L7.2"/>
    <property type="match status" value="1"/>
</dbReference>